<evidence type="ECO:0000256" key="6">
    <source>
        <dbReference type="ARBA" id="ARBA00023136"/>
    </source>
</evidence>
<dbReference type="Gene3D" id="3.40.50.300">
    <property type="entry name" value="P-loop containing nucleotide triphosphate hydrolases"/>
    <property type="match status" value="1"/>
</dbReference>
<dbReference type="EMBL" id="JAXBLV010000001">
    <property type="protein sequence ID" value="MDY3557706.1"/>
    <property type="molecule type" value="Genomic_DNA"/>
</dbReference>
<dbReference type="PANTHER" id="PTHR43394">
    <property type="entry name" value="ATP-DEPENDENT PERMEASE MDL1, MITOCHONDRIAL"/>
    <property type="match status" value="1"/>
</dbReference>
<dbReference type="SUPFAM" id="SSF52540">
    <property type="entry name" value="P-loop containing nucleoside triphosphate hydrolases"/>
    <property type="match status" value="1"/>
</dbReference>
<feature type="transmembrane region" description="Helical" evidence="7">
    <location>
        <begin position="86"/>
        <end position="111"/>
    </location>
</feature>
<name>A0ABU5EQT2_9BACT</name>
<keyword evidence="5 7" id="KW-1133">Transmembrane helix</keyword>
<dbReference type="Pfam" id="PF00664">
    <property type="entry name" value="ABC_membrane"/>
    <property type="match status" value="1"/>
</dbReference>
<comment type="subcellular location">
    <subcellularLocation>
        <location evidence="1">Cell membrane</location>
        <topology evidence="1">Multi-pass membrane protein</topology>
    </subcellularLocation>
</comment>
<evidence type="ECO:0000256" key="7">
    <source>
        <dbReference type="SAM" id="Phobius"/>
    </source>
</evidence>
<keyword evidence="2 7" id="KW-0812">Transmembrane</keyword>
<dbReference type="Gene3D" id="1.20.1560.10">
    <property type="entry name" value="ABC transporter type 1, transmembrane domain"/>
    <property type="match status" value="1"/>
</dbReference>
<evidence type="ECO:0000259" key="9">
    <source>
        <dbReference type="PROSITE" id="PS50929"/>
    </source>
</evidence>
<keyword evidence="3" id="KW-0547">Nucleotide-binding</keyword>
<reference evidence="11" key="1">
    <citation type="journal article" date="2023" name="Mar. Drugs">
        <title>Gemmata algarum, a Novel Planctomycete Isolated from an Algal Mat, Displays Antimicrobial Activity.</title>
        <authorList>
            <person name="Kumar G."/>
            <person name="Kallscheuer N."/>
            <person name="Kashif M."/>
            <person name="Ahamad S."/>
            <person name="Jagadeeshwari U."/>
            <person name="Pannikurungottu S."/>
            <person name="Haufschild T."/>
            <person name="Kabuu M."/>
            <person name="Sasikala C."/>
            <person name="Jogler C."/>
            <person name="Ramana C."/>
        </authorList>
    </citation>
    <scope>NUCLEOTIDE SEQUENCE [LARGE SCALE GENOMIC DNA]</scope>
    <source>
        <strain evidence="11">JC673</strain>
    </source>
</reference>
<evidence type="ECO:0000256" key="5">
    <source>
        <dbReference type="ARBA" id="ARBA00022989"/>
    </source>
</evidence>
<dbReference type="InterPro" id="IPR027417">
    <property type="entry name" value="P-loop_NTPase"/>
</dbReference>
<evidence type="ECO:0000313" key="11">
    <source>
        <dbReference type="Proteomes" id="UP001272242"/>
    </source>
</evidence>
<dbReference type="SMART" id="SM00382">
    <property type="entry name" value="AAA"/>
    <property type="match status" value="1"/>
</dbReference>
<sequence>MSEPTAALPLSHAAPHHAAHAEHADHHHAAHMPPFRRLLGLLRPERGELWLVLLFAVCVGALTLATPVVAMAVVNTVALGTLIQQLVVLCVALFVALSLAAGLLILQTVVVEFIQRRVFVRVAADLSYRLPRVDLRAFDRQNGPELVNRFFDVLTVQKASATLLLDGITLALQVFIGLLLLGFYHSYLLGFDLILIGALAFLFLALGRGAVRSAVRESVAKYQVAGWMEEVARHPIAFKTAGGPALAAARTDELTREYLDARAAHFRVLMRQIGFALLLQAVANVALLAVGGALVIRGELTLGELVAAEIVVALVVATFTKLGKQLEAYYDLLAAVDKLGYLLDLPLEADGAEARRPAGGGAAVAVRDVSFAYDQQPRAALAGLSLELAPGERVALVGPNGAGKSTLADLLYALRTPDRGWIEFDGADLRTLRRESLREQVALVKGVEVIEATVLENVRVGRAHVTHAEARAALQTVGLLEPVLALPKGLDTVMWSGGAPLSLGQASRLMVARAIVGRPRLIVLDEALDHMDADIRATVLPALLGPGAAWTLLVITHSDEVARSCDRVVRLDRSPEVPYGNS</sequence>
<dbReference type="PROSITE" id="PS50929">
    <property type="entry name" value="ABC_TM1F"/>
    <property type="match status" value="1"/>
</dbReference>
<feature type="transmembrane region" description="Helical" evidence="7">
    <location>
        <begin position="49"/>
        <end position="74"/>
    </location>
</feature>
<evidence type="ECO:0000313" key="10">
    <source>
        <dbReference type="EMBL" id="MDY3557706.1"/>
    </source>
</evidence>
<dbReference type="Pfam" id="PF00005">
    <property type="entry name" value="ABC_tran"/>
    <property type="match status" value="1"/>
</dbReference>
<dbReference type="InterPro" id="IPR003439">
    <property type="entry name" value="ABC_transporter-like_ATP-bd"/>
</dbReference>
<evidence type="ECO:0000256" key="1">
    <source>
        <dbReference type="ARBA" id="ARBA00004651"/>
    </source>
</evidence>
<keyword evidence="6 7" id="KW-0472">Membrane</keyword>
<feature type="transmembrane region" description="Helical" evidence="7">
    <location>
        <begin position="163"/>
        <end position="181"/>
    </location>
</feature>
<proteinExistence type="predicted"/>
<keyword evidence="4 10" id="KW-0067">ATP-binding</keyword>
<protein>
    <submittedName>
        <fullName evidence="10">ATP-binding cassette domain-containing protein</fullName>
    </submittedName>
</protein>
<gene>
    <name evidence="10" type="ORF">R5W23_000234</name>
</gene>
<feature type="transmembrane region" description="Helical" evidence="7">
    <location>
        <begin position="187"/>
        <end position="206"/>
    </location>
</feature>
<keyword evidence="11" id="KW-1185">Reference proteome</keyword>
<dbReference type="InterPro" id="IPR036640">
    <property type="entry name" value="ABC1_TM_sf"/>
</dbReference>
<evidence type="ECO:0000256" key="4">
    <source>
        <dbReference type="ARBA" id="ARBA00022840"/>
    </source>
</evidence>
<organism evidence="10 11">
    <name type="scientific">Gemmata algarum</name>
    <dbReference type="NCBI Taxonomy" id="2975278"/>
    <lineage>
        <taxon>Bacteria</taxon>
        <taxon>Pseudomonadati</taxon>
        <taxon>Planctomycetota</taxon>
        <taxon>Planctomycetia</taxon>
        <taxon>Gemmatales</taxon>
        <taxon>Gemmataceae</taxon>
        <taxon>Gemmata</taxon>
    </lineage>
</organism>
<feature type="domain" description="ABC transmembrane type-1" evidence="9">
    <location>
        <begin position="50"/>
        <end position="331"/>
    </location>
</feature>
<dbReference type="RefSeq" id="WP_320684742.1">
    <property type="nucleotide sequence ID" value="NZ_JAXBLV010000001.1"/>
</dbReference>
<dbReference type="PROSITE" id="PS00211">
    <property type="entry name" value="ABC_TRANSPORTER_1"/>
    <property type="match status" value="1"/>
</dbReference>
<comment type="caution">
    <text evidence="10">The sequence shown here is derived from an EMBL/GenBank/DDBJ whole genome shotgun (WGS) entry which is preliminary data.</text>
</comment>
<dbReference type="InterPro" id="IPR017871">
    <property type="entry name" value="ABC_transporter-like_CS"/>
</dbReference>
<evidence type="ECO:0000256" key="3">
    <source>
        <dbReference type="ARBA" id="ARBA00022741"/>
    </source>
</evidence>
<dbReference type="InterPro" id="IPR003593">
    <property type="entry name" value="AAA+_ATPase"/>
</dbReference>
<dbReference type="GO" id="GO:0005524">
    <property type="term" value="F:ATP binding"/>
    <property type="evidence" value="ECO:0007669"/>
    <property type="project" value="UniProtKB-KW"/>
</dbReference>
<dbReference type="PANTHER" id="PTHR43394:SF4">
    <property type="entry name" value="TOXIN SECRETION ABC TRANSPORTER ATP-BINDING PROTEIN"/>
    <property type="match status" value="1"/>
</dbReference>
<dbReference type="InterPro" id="IPR039421">
    <property type="entry name" value="Type_1_exporter"/>
</dbReference>
<feature type="transmembrane region" description="Helical" evidence="7">
    <location>
        <begin position="275"/>
        <end position="296"/>
    </location>
</feature>
<evidence type="ECO:0000256" key="2">
    <source>
        <dbReference type="ARBA" id="ARBA00022692"/>
    </source>
</evidence>
<dbReference type="SUPFAM" id="SSF90123">
    <property type="entry name" value="ABC transporter transmembrane region"/>
    <property type="match status" value="1"/>
</dbReference>
<feature type="domain" description="ABC transporter" evidence="8">
    <location>
        <begin position="364"/>
        <end position="582"/>
    </location>
</feature>
<dbReference type="PROSITE" id="PS50893">
    <property type="entry name" value="ABC_TRANSPORTER_2"/>
    <property type="match status" value="1"/>
</dbReference>
<evidence type="ECO:0000259" key="8">
    <source>
        <dbReference type="PROSITE" id="PS50893"/>
    </source>
</evidence>
<dbReference type="InterPro" id="IPR011527">
    <property type="entry name" value="ABC1_TM_dom"/>
</dbReference>
<dbReference type="Proteomes" id="UP001272242">
    <property type="component" value="Unassembled WGS sequence"/>
</dbReference>
<accession>A0ABU5EQT2</accession>